<feature type="region of interest" description="Disordered" evidence="1">
    <location>
        <begin position="368"/>
        <end position="412"/>
    </location>
</feature>
<feature type="compositionally biased region" description="Basic and acidic residues" evidence="1">
    <location>
        <begin position="387"/>
        <end position="412"/>
    </location>
</feature>
<proteinExistence type="predicted"/>
<evidence type="ECO:0000256" key="2">
    <source>
        <dbReference type="SAM" id="Phobius"/>
    </source>
</evidence>
<feature type="region of interest" description="Disordered" evidence="1">
    <location>
        <begin position="188"/>
        <end position="233"/>
    </location>
</feature>
<feature type="region of interest" description="Disordered" evidence="1">
    <location>
        <begin position="128"/>
        <end position="148"/>
    </location>
</feature>
<dbReference type="EMBL" id="HBGA01047758">
    <property type="protein sequence ID" value="CAD9006447.1"/>
    <property type="molecule type" value="Transcribed_RNA"/>
</dbReference>
<feature type="transmembrane region" description="Helical" evidence="2">
    <location>
        <begin position="83"/>
        <end position="104"/>
    </location>
</feature>
<feature type="compositionally biased region" description="Acidic residues" evidence="1">
    <location>
        <begin position="335"/>
        <end position="355"/>
    </location>
</feature>
<gene>
    <name evidence="3" type="ORF">EGYM00392_LOCUS17537</name>
</gene>
<feature type="region of interest" description="Disordered" evidence="1">
    <location>
        <begin position="327"/>
        <end position="355"/>
    </location>
</feature>
<evidence type="ECO:0000313" key="3">
    <source>
        <dbReference type="EMBL" id="CAD9006447.1"/>
    </source>
</evidence>
<dbReference type="AlphaFoldDB" id="A0A7S1IAK5"/>
<accession>A0A7S1IAK5</accession>
<feature type="compositionally biased region" description="Basic and acidic residues" evidence="1">
    <location>
        <begin position="263"/>
        <end position="277"/>
    </location>
</feature>
<organism evidence="3">
    <name type="scientific">Eutreptiella gymnastica</name>
    <dbReference type="NCBI Taxonomy" id="73025"/>
    <lineage>
        <taxon>Eukaryota</taxon>
        <taxon>Discoba</taxon>
        <taxon>Euglenozoa</taxon>
        <taxon>Euglenida</taxon>
        <taxon>Spirocuta</taxon>
        <taxon>Euglenophyceae</taxon>
        <taxon>Eutreptiales</taxon>
        <taxon>Eutreptiaceae</taxon>
        <taxon>Eutreptiella</taxon>
    </lineage>
</organism>
<feature type="compositionally biased region" description="Basic and acidic residues" evidence="1">
    <location>
        <begin position="132"/>
        <end position="148"/>
    </location>
</feature>
<evidence type="ECO:0000256" key="1">
    <source>
        <dbReference type="SAM" id="MobiDB-lite"/>
    </source>
</evidence>
<keyword evidence="2" id="KW-1133">Transmembrane helix</keyword>
<protein>
    <submittedName>
        <fullName evidence="3">Uncharacterized protein</fullName>
    </submittedName>
</protein>
<reference evidence="3" key="1">
    <citation type="submission" date="2021-01" db="EMBL/GenBank/DDBJ databases">
        <authorList>
            <person name="Corre E."/>
            <person name="Pelletier E."/>
            <person name="Niang G."/>
            <person name="Scheremetjew M."/>
            <person name="Finn R."/>
            <person name="Kale V."/>
            <person name="Holt S."/>
            <person name="Cochrane G."/>
            <person name="Meng A."/>
            <person name="Brown T."/>
            <person name="Cohen L."/>
        </authorList>
    </citation>
    <scope>NUCLEOTIDE SEQUENCE</scope>
    <source>
        <strain evidence="3">NIES-381</strain>
    </source>
</reference>
<name>A0A7S1IAK5_9EUGL</name>
<sequence length="412" mass="46071">MSQVLIRGQAIPTTLARPTQAYAWAQAPIHVQGHQVPRIRDFWSPSILSHILAQGIPTVKASTHPLGTASLPHGQSPTADAPWAYSGALWLLFLLALGWVLGFLRRVMDRPVHDPCAPISIMTFAGRRGERRKPAPERVGDTPNAERKRWGFDQEEAAPASWGGNFSNVYKDDRKIAEMEVADGWMEREGENDPWTDPWANAEGWGSARASRTKGSRQWGPGRGYSDQAPAYSLDTDYDGVWGDVDASERGWSSVDDTWLDSYGHEPGHNSPKTDRSRRQKGAAVRYYRRYDRQAVDRQAGYGRPVASYTGDAQTLQVAAIRGEGDAQLSLPPCTDEDADDDWYNDPEDEEEEVELNEYGFSMVPIEGDRMVPRHSPNPGIGNDLHMPLRPDGKGWRDDSVEPQPREEKRLE</sequence>
<feature type="region of interest" description="Disordered" evidence="1">
    <location>
        <begin position="263"/>
        <end position="282"/>
    </location>
</feature>
<keyword evidence="2" id="KW-0812">Transmembrane</keyword>
<keyword evidence="2" id="KW-0472">Membrane</keyword>